<organism evidence="1 2">
    <name type="scientific">Catellatospora methionotrophica</name>
    <dbReference type="NCBI Taxonomy" id="121620"/>
    <lineage>
        <taxon>Bacteria</taxon>
        <taxon>Bacillati</taxon>
        <taxon>Actinomycetota</taxon>
        <taxon>Actinomycetes</taxon>
        <taxon>Micromonosporales</taxon>
        <taxon>Micromonosporaceae</taxon>
        <taxon>Catellatospora</taxon>
    </lineage>
</organism>
<protein>
    <submittedName>
        <fullName evidence="1">Uncharacterized protein</fullName>
    </submittedName>
</protein>
<dbReference type="AlphaFoldDB" id="A0A8J3LAK3"/>
<keyword evidence="2" id="KW-1185">Reference proteome</keyword>
<reference evidence="1" key="1">
    <citation type="submission" date="2021-01" db="EMBL/GenBank/DDBJ databases">
        <title>Whole genome shotgun sequence of Catellatospora methionotrophica NBRC 14553.</title>
        <authorList>
            <person name="Komaki H."/>
            <person name="Tamura T."/>
        </authorList>
    </citation>
    <scope>NUCLEOTIDE SEQUENCE</scope>
    <source>
        <strain evidence="1">NBRC 14553</strain>
    </source>
</reference>
<gene>
    <name evidence="1" type="ORF">Cme02nite_38040</name>
</gene>
<dbReference type="EMBL" id="BONJ01000020">
    <property type="protein sequence ID" value="GIG15472.1"/>
    <property type="molecule type" value="Genomic_DNA"/>
</dbReference>
<dbReference type="RefSeq" id="WP_166379878.1">
    <property type="nucleotide sequence ID" value="NZ_BAAATT010000005.1"/>
</dbReference>
<evidence type="ECO:0000313" key="1">
    <source>
        <dbReference type="EMBL" id="GIG15472.1"/>
    </source>
</evidence>
<sequence>MKIPAHSQADRLAIASVNGAVQNLAGKLGREELTMAECVAELHAITADGHLLAHGLGDPDRYEPGGRVLQIAEAAGIDFDVAQQLHLEMHPPGRKGMTLGQGEVA</sequence>
<proteinExistence type="predicted"/>
<evidence type="ECO:0000313" key="2">
    <source>
        <dbReference type="Proteomes" id="UP000660339"/>
    </source>
</evidence>
<dbReference type="Proteomes" id="UP000660339">
    <property type="component" value="Unassembled WGS sequence"/>
</dbReference>
<comment type="caution">
    <text evidence="1">The sequence shown here is derived from an EMBL/GenBank/DDBJ whole genome shotgun (WGS) entry which is preliminary data.</text>
</comment>
<name>A0A8J3LAK3_9ACTN</name>
<accession>A0A8J3LAK3</accession>